<keyword evidence="3" id="KW-1185">Reference proteome</keyword>
<evidence type="ECO:0000313" key="2">
    <source>
        <dbReference type="EMBL" id="OQJ94086.1"/>
    </source>
</evidence>
<proteinExistence type="predicted"/>
<sequence length="220" mass="25345">MILHTYDLLRSIHAVNAASKATLKNPSEMTAFHRKAIRLMDELGIDFNDLYTLKNRGIAFALQEGILQYLYHHNSKPVYAGVEDGFKFFFHTPTEMTPDPKLDFDEKLQLNLIENQQNNTFTPVSLITAIKNLQSLPSGRSNTSMDDFKPNPVRYEGQGKHNIEAVNKKVIKEYKVNGFSFSQLLEENELEPTSFYSEETRPGLYGQHRAGQFRNRKNHY</sequence>
<feature type="region of interest" description="Disordered" evidence="1">
    <location>
        <begin position="195"/>
        <end position="220"/>
    </location>
</feature>
<protein>
    <submittedName>
        <fullName evidence="2">Uncharacterized protein</fullName>
    </submittedName>
</protein>
<dbReference type="Proteomes" id="UP000191946">
    <property type="component" value="Unassembled WGS sequence"/>
</dbReference>
<dbReference type="AlphaFoldDB" id="A0AAX0M5X9"/>
<reference evidence="2 3" key="1">
    <citation type="submission" date="2015-08" db="EMBL/GenBank/DDBJ databases">
        <title>Draft Genome Sequences of Vibrio parahaemolyticus Strains.</title>
        <authorList>
            <person name="Gonzalez-Escalona N."/>
            <person name="DePaola A."/>
        </authorList>
    </citation>
    <scope>NUCLEOTIDE SEQUENCE [LARGE SCALE GENOMIC DNA]</scope>
    <source>
        <strain evidence="2 3">CFSAN001621</strain>
    </source>
</reference>
<name>A0AAX0M5X9_VIBPH</name>
<dbReference type="EMBL" id="LHQV01000053">
    <property type="protein sequence ID" value="OQJ94086.1"/>
    <property type="molecule type" value="Genomic_DNA"/>
</dbReference>
<comment type="caution">
    <text evidence="2">The sequence shown here is derived from an EMBL/GenBank/DDBJ whole genome shotgun (WGS) entry which is preliminary data.</text>
</comment>
<gene>
    <name evidence="2" type="ORF">AKG60_28740</name>
</gene>
<organism evidence="2 3">
    <name type="scientific">Vibrio parahaemolyticus</name>
    <dbReference type="NCBI Taxonomy" id="670"/>
    <lineage>
        <taxon>Bacteria</taxon>
        <taxon>Pseudomonadati</taxon>
        <taxon>Pseudomonadota</taxon>
        <taxon>Gammaproteobacteria</taxon>
        <taxon>Vibrionales</taxon>
        <taxon>Vibrionaceae</taxon>
        <taxon>Vibrio</taxon>
    </lineage>
</organism>
<evidence type="ECO:0000256" key="1">
    <source>
        <dbReference type="SAM" id="MobiDB-lite"/>
    </source>
</evidence>
<accession>A0AAX0M5X9</accession>
<evidence type="ECO:0000313" key="3">
    <source>
        <dbReference type="Proteomes" id="UP000191946"/>
    </source>
</evidence>